<organism evidence="2 3">
    <name type="scientific">Clonostachys solani</name>
    <dbReference type="NCBI Taxonomy" id="160281"/>
    <lineage>
        <taxon>Eukaryota</taxon>
        <taxon>Fungi</taxon>
        <taxon>Dikarya</taxon>
        <taxon>Ascomycota</taxon>
        <taxon>Pezizomycotina</taxon>
        <taxon>Sordariomycetes</taxon>
        <taxon>Hypocreomycetidae</taxon>
        <taxon>Hypocreales</taxon>
        <taxon>Bionectriaceae</taxon>
        <taxon>Clonostachys</taxon>
    </lineage>
</organism>
<proteinExistence type="predicted"/>
<evidence type="ECO:0000313" key="3">
    <source>
        <dbReference type="Proteomes" id="UP000775872"/>
    </source>
</evidence>
<evidence type="ECO:0000256" key="1">
    <source>
        <dbReference type="SAM" id="SignalP"/>
    </source>
</evidence>
<sequence>MKPCTSLFVILHSLGLAAAASIASPDAIVQNLEVRHCYPAGEKYGIERGEAFAAARKACNGPLQGLYKRCEVRSRCYNIGPYKHVKFTMLLEDSNKNGALSLSKDECFKLLSRKISNCERGGMPILMGINARVGMGHAKGIP</sequence>
<protein>
    <recommendedName>
        <fullName evidence="4">Secreted protein</fullName>
    </recommendedName>
</protein>
<accession>A0A9N9W534</accession>
<reference evidence="3" key="1">
    <citation type="submission" date="2019-06" db="EMBL/GenBank/DDBJ databases">
        <authorList>
            <person name="Broberg M."/>
        </authorList>
    </citation>
    <scope>NUCLEOTIDE SEQUENCE [LARGE SCALE GENOMIC DNA]</scope>
</reference>
<feature type="signal peptide" evidence="1">
    <location>
        <begin position="1"/>
        <end position="19"/>
    </location>
</feature>
<keyword evidence="1" id="KW-0732">Signal</keyword>
<name>A0A9N9W534_9HYPO</name>
<reference evidence="2 3" key="2">
    <citation type="submission" date="2021-10" db="EMBL/GenBank/DDBJ databases">
        <authorList>
            <person name="Piombo E."/>
        </authorList>
    </citation>
    <scope>NUCLEOTIDE SEQUENCE [LARGE SCALE GENOMIC DNA]</scope>
</reference>
<evidence type="ECO:0008006" key="4">
    <source>
        <dbReference type="Google" id="ProtNLM"/>
    </source>
</evidence>
<gene>
    <name evidence="2" type="ORF">CSOL1703_00009543</name>
</gene>
<keyword evidence="3" id="KW-1185">Reference proteome</keyword>
<evidence type="ECO:0000313" key="2">
    <source>
        <dbReference type="EMBL" id="CAH0043654.1"/>
    </source>
</evidence>
<dbReference type="AlphaFoldDB" id="A0A9N9W534"/>
<dbReference type="OrthoDB" id="4825549at2759"/>
<comment type="caution">
    <text evidence="2">The sequence shown here is derived from an EMBL/GenBank/DDBJ whole genome shotgun (WGS) entry which is preliminary data.</text>
</comment>
<feature type="chain" id="PRO_5040353933" description="Secreted protein" evidence="1">
    <location>
        <begin position="20"/>
        <end position="142"/>
    </location>
</feature>
<dbReference type="Proteomes" id="UP000775872">
    <property type="component" value="Unassembled WGS sequence"/>
</dbReference>
<dbReference type="EMBL" id="CABFOC020000003">
    <property type="protein sequence ID" value="CAH0043654.1"/>
    <property type="molecule type" value="Genomic_DNA"/>
</dbReference>